<comment type="caution">
    <text evidence="2">The sequence shown here is derived from an EMBL/GenBank/DDBJ whole genome shotgun (WGS) entry which is preliminary data.</text>
</comment>
<dbReference type="AlphaFoldDB" id="A0A940MKA2"/>
<accession>A0A940MKA2</accession>
<name>A0A940MKA2_9ACTN</name>
<dbReference type="InterPro" id="IPR023393">
    <property type="entry name" value="START-like_dom_sf"/>
</dbReference>
<reference evidence="2" key="1">
    <citation type="submission" date="2021-03" db="EMBL/GenBank/DDBJ databases">
        <title>Whole genome sequence of Streptomyces bomunensis MMS17-BM035.</title>
        <authorList>
            <person name="Lee J.H."/>
        </authorList>
    </citation>
    <scope>NUCLEOTIDE SEQUENCE</scope>
    <source>
        <strain evidence="2">MMS17-BM035</strain>
    </source>
</reference>
<gene>
    <name evidence="2" type="ORF">JFN87_21675</name>
</gene>
<dbReference type="CDD" id="cd08861">
    <property type="entry name" value="OtcD1_ARO-CYC_like"/>
    <property type="match status" value="2"/>
</dbReference>
<organism evidence="2 3">
    <name type="scientific">Streptomyces montanisoli</name>
    <dbReference type="NCBI Taxonomy" id="2798581"/>
    <lineage>
        <taxon>Bacteria</taxon>
        <taxon>Bacillati</taxon>
        <taxon>Actinomycetota</taxon>
        <taxon>Actinomycetes</taxon>
        <taxon>Kitasatosporales</taxon>
        <taxon>Streptomycetaceae</taxon>
        <taxon>Streptomyces</taxon>
    </lineage>
</organism>
<protein>
    <submittedName>
        <fullName evidence="2">Aromatase/cyclase</fullName>
    </submittedName>
</protein>
<keyword evidence="3" id="KW-1185">Reference proteome</keyword>
<dbReference type="SUPFAM" id="SSF55961">
    <property type="entry name" value="Bet v1-like"/>
    <property type="match status" value="2"/>
</dbReference>
<dbReference type="InterPro" id="IPR019587">
    <property type="entry name" value="Polyketide_cyclase/dehydratase"/>
</dbReference>
<evidence type="ECO:0000313" key="3">
    <source>
        <dbReference type="Proteomes" id="UP000670475"/>
    </source>
</evidence>
<evidence type="ECO:0000313" key="2">
    <source>
        <dbReference type="EMBL" id="MBP0460083.1"/>
    </source>
</evidence>
<dbReference type="Gene3D" id="3.30.530.20">
    <property type="match status" value="2"/>
</dbReference>
<sequence length="335" mass="36301">MSTASAVPPATEAPEDRPGPAPAVRTTVHSTDVAAPAAAVYAVVADVTTWPQYFTPNVHVEHLERGERSERLRIWATANGEVKTWVSRRELDPEALRVTFRQEVSTPPVAAMGGTWAVTATGPGTSRLDLHHDFSAVDDAPENVAWITSALDRNSAAELAGIKEVAEQADLMAELVFGFEDTVHVEGEGTGPDVFDFLNRSDLWPERLPHVARLDLREEVPGLQVMAMDTTTADGSTHTTESVRVVFGRDRIVYKQTTVPALMSAHTGCWTVTPVPGGVDVTSRHTVTVRTDTIERILGAGTGVAEAREFIHRALSTNSSTTLRYAKEFAEARRG</sequence>
<dbReference type="RefSeq" id="WP_209342411.1">
    <property type="nucleotide sequence ID" value="NZ_JAGIQL010000099.1"/>
</dbReference>
<dbReference type="Proteomes" id="UP000670475">
    <property type="component" value="Unassembled WGS sequence"/>
</dbReference>
<evidence type="ECO:0000256" key="1">
    <source>
        <dbReference type="SAM" id="MobiDB-lite"/>
    </source>
</evidence>
<proteinExistence type="predicted"/>
<feature type="region of interest" description="Disordered" evidence="1">
    <location>
        <begin position="1"/>
        <end position="24"/>
    </location>
</feature>
<dbReference type="Pfam" id="PF10604">
    <property type="entry name" value="Polyketide_cyc2"/>
    <property type="match status" value="1"/>
</dbReference>
<dbReference type="EMBL" id="JAGIQL010000099">
    <property type="protein sequence ID" value="MBP0460083.1"/>
    <property type="molecule type" value="Genomic_DNA"/>
</dbReference>